<keyword evidence="2" id="KW-1185">Reference proteome</keyword>
<comment type="caution">
    <text evidence="1">The sequence shown here is derived from an EMBL/GenBank/DDBJ whole genome shotgun (WGS) entry which is preliminary data.</text>
</comment>
<gene>
    <name evidence="1" type="ORF">Pfra01_000519500</name>
</gene>
<reference evidence="1" key="1">
    <citation type="submission" date="2023-04" db="EMBL/GenBank/DDBJ databases">
        <title>Phytophthora fragariaefolia NBRC 109709.</title>
        <authorList>
            <person name="Ichikawa N."/>
            <person name="Sato H."/>
            <person name="Tonouchi N."/>
        </authorList>
    </citation>
    <scope>NUCLEOTIDE SEQUENCE</scope>
    <source>
        <strain evidence="1">NBRC 109709</strain>
    </source>
</reference>
<accession>A0A9W6X1H9</accession>
<proteinExistence type="predicted"/>
<sequence>MSALNLLMHHGLSPLNDELSRVFVHESPPDKIVEEETQLVLARDQTDASFRRQLRHGLVSMDENLGNSYLSKLELLAQHQLTMLMCEELL</sequence>
<dbReference type="AlphaFoldDB" id="A0A9W6X1H9"/>
<evidence type="ECO:0000313" key="2">
    <source>
        <dbReference type="Proteomes" id="UP001165121"/>
    </source>
</evidence>
<protein>
    <submittedName>
        <fullName evidence="1">Unnamed protein product</fullName>
    </submittedName>
</protein>
<dbReference type="Proteomes" id="UP001165121">
    <property type="component" value="Unassembled WGS sequence"/>
</dbReference>
<organism evidence="1 2">
    <name type="scientific">Phytophthora fragariaefolia</name>
    <dbReference type="NCBI Taxonomy" id="1490495"/>
    <lineage>
        <taxon>Eukaryota</taxon>
        <taxon>Sar</taxon>
        <taxon>Stramenopiles</taxon>
        <taxon>Oomycota</taxon>
        <taxon>Peronosporomycetes</taxon>
        <taxon>Peronosporales</taxon>
        <taxon>Peronosporaceae</taxon>
        <taxon>Phytophthora</taxon>
    </lineage>
</organism>
<name>A0A9W6X1H9_9STRA</name>
<evidence type="ECO:0000313" key="1">
    <source>
        <dbReference type="EMBL" id="GMF26905.1"/>
    </source>
</evidence>
<dbReference type="EMBL" id="BSXT01000420">
    <property type="protein sequence ID" value="GMF26905.1"/>
    <property type="molecule type" value="Genomic_DNA"/>
</dbReference>